<comment type="subcellular location">
    <subcellularLocation>
        <location evidence="2">Cytoplasm</location>
    </subcellularLocation>
</comment>
<dbReference type="InterPro" id="IPR029063">
    <property type="entry name" value="SAM-dependent_MTases_sf"/>
</dbReference>
<dbReference type="Pfam" id="PF01029">
    <property type="entry name" value="NusB"/>
    <property type="match status" value="1"/>
</dbReference>
<evidence type="ECO:0000259" key="14">
    <source>
        <dbReference type="PROSITE" id="PS51686"/>
    </source>
</evidence>
<dbReference type="SUPFAM" id="SSF48013">
    <property type="entry name" value="NusB-like"/>
    <property type="match status" value="1"/>
</dbReference>
<dbReference type="GO" id="GO:0003723">
    <property type="term" value="F:RNA binding"/>
    <property type="evidence" value="ECO:0007669"/>
    <property type="project" value="UniProtKB-UniRule"/>
</dbReference>
<feature type="binding site" evidence="13">
    <location>
        <begin position="270"/>
        <end position="276"/>
    </location>
    <ligand>
        <name>S-adenosyl-L-methionine</name>
        <dbReference type="ChEBI" id="CHEBI:59789"/>
    </ligand>
</feature>
<keyword evidence="6 13" id="KW-0489">Methyltransferase</keyword>
<evidence type="ECO:0000256" key="3">
    <source>
        <dbReference type="ARBA" id="ARBA00012140"/>
    </source>
</evidence>
<dbReference type="PANTHER" id="PTHR22807">
    <property type="entry name" value="NOP2 YEAST -RELATED NOL1/NOP2/FMU SUN DOMAIN-CONTAINING"/>
    <property type="match status" value="1"/>
</dbReference>
<dbReference type="GO" id="GO:0005737">
    <property type="term" value="C:cytoplasm"/>
    <property type="evidence" value="ECO:0007669"/>
    <property type="project" value="UniProtKB-SubCell"/>
</dbReference>
<evidence type="ECO:0000256" key="8">
    <source>
        <dbReference type="ARBA" id="ARBA00022691"/>
    </source>
</evidence>
<dbReference type="GO" id="GO:0006355">
    <property type="term" value="P:regulation of DNA-templated transcription"/>
    <property type="evidence" value="ECO:0007669"/>
    <property type="project" value="InterPro"/>
</dbReference>
<dbReference type="EC" id="2.1.1.176" evidence="3"/>
<keyword evidence="7 13" id="KW-0808">Transferase</keyword>
<evidence type="ECO:0000313" key="16">
    <source>
        <dbReference type="Proteomes" id="UP000500938"/>
    </source>
</evidence>
<dbReference type="InterPro" id="IPR035926">
    <property type="entry name" value="NusB-like_sf"/>
</dbReference>
<keyword evidence="16" id="KW-1185">Reference proteome</keyword>
<dbReference type="InterPro" id="IPR004573">
    <property type="entry name" value="rRNA_ssu_MeTfrase_B"/>
</dbReference>
<reference evidence="15 16" key="1">
    <citation type="submission" date="2020-05" db="EMBL/GenBank/DDBJ databases">
        <title>Complete genome sequence of Gemmatimonas greenlandica TET16.</title>
        <authorList>
            <person name="Zeng Y."/>
        </authorList>
    </citation>
    <scope>NUCLEOTIDE SEQUENCE [LARGE SCALE GENOMIC DNA]</scope>
    <source>
        <strain evidence="15 16">TET16</strain>
    </source>
</reference>
<evidence type="ECO:0000256" key="6">
    <source>
        <dbReference type="ARBA" id="ARBA00022603"/>
    </source>
</evidence>
<dbReference type="Pfam" id="PF22458">
    <property type="entry name" value="RsmF-B_ferredox"/>
    <property type="match status" value="1"/>
</dbReference>
<gene>
    <name evidence="15" type="primary">rsmB</name>
    <name evidence="15" type="ORF">HKW67_11860</name>
</gene>
<dbReference type="InterPro" id="IPR006027">
    <property type="entry name" value="NusB_RsmB_TIM44"/>
</dbReference>
<feature type="binding site" evidence="13">
    <location>
        <position position="333"/>
    </location>
    <ligand>
        <name>S-adenosyl-L-methionine</name>
        <dbReference type="ChEBI" id="CHEBI:59789"/>
    </ligand>
</feature>
<comment type="function">
    <text evidence="1">Specifically methylates the cytosine at position 967 (m5C967) of 16S rRNA.</text>
</comment>
<comment type="similarity">
    <text evidence="13">Belongs to the class I-like SAM-binding methyltransferase superfamily. RsmB/NOP family.</text>
</comment>
<evidence type="ECO:0000256" key="11">
    <source>
        <dbReference type="ARBA" id="ARBA00031088"/>
    </source>
</evidence>
<evidence type="ECO:0000256" key="12">
    <source>
        <dbReference type="ARBA" id="ARBA00047283"/>
    </source>
</evidence>
<dbReference type="AlphaFoldDB" id="A0A6M4IQV0"/>
<dbReference type="PROSITE" id="PS51686">
    <property type="entry name" value="SAM_MT_RSMB_NOP"/>
    <property type="match status" value="1"/>
</dbReference>
<feature type="active site" description="Nucleophile" evidence="13">
    <location>
        <position position="386"/>
    </location>
</feature>
<keyword evidence="8 13" id="KW-0949">S-adenosyl-L-methionine</keyword>
<evidence type="ECO:0000256" key="9">
    <source>
        <dbReference type="ARBA" id="ARBA00022884"/>
    </source>
</evidence>
<dbReference type="EMBL" id="CP053085">
    <property type="protein sequence ID" value="QJR36149.1"/>
    <property type="molecule type" value="Genomic_DNA"/>
</dbReference>
<dbReference type="KEGG" id="ggr:HKW67_11860"/>
<evidence type="ECO:0000256" key="5">
    <source>
        <dbReference type="ARBA" id="ARBA00022552"/>
    </source>
</evidence>
<dbReference type="Gene3D" id="3.30.70.1170">
    <property type="entry name" value="Sun protein, domain 3"/>
    <property type="match status" value="1"/>
</dbReference>
<dbReference type="PANTHER" id="PTHR22807:SF53">
    <property type="entry name" value="RIBOSOMAL RNA SMALL SUBUNIT METHYLTRANSFERASE B-RELATED"/>
    <property type="match status" value="1"/>
</dbReference>
<dbReference type="SUPFAM" id="SSF53335">
    <property type="entry name" value="S-adenosyl-L-methionine-dependent methyltransferases"/>
    <property type="match status" value="1"/>
</dbReference>
<evidence type="ECO:0000256" key="4">
    <source>
        <dbReference type="ARBA" id="ARBA00022490"/>
    </source>
</evidence>
<dbReference type="InterPro" id="IPR054728">
    <property type="entry name" value="RsmB-like_ferredoxin"/>
</dbReference>
<evidence type="ECO:0000256" key="10">
    <source>
        <dbReference type="ARBA" id="ARBA00030399"/>
    </source>
</evidence>
<organism evidence="15 16">
    <name type="scientific">Gemmatimonas groenlandica</name>
    <dbReference type="NCBI Taxonomy" id="2732249"/>
    <lineage>
        <taxon>Bacteria</taxon>
        <taxon>Pseudomonadati</taxon>
        <taxon>Gemmatimonadota</taxon>
        <taxon>Gemmatimonadia</taxon>
        <taxon>Gemmatimonadales</taxon>
        <taxon>Gemmatimonadaceae</taxon>
        <taxon>Gemmatimonas</taxon>
    </lineage>
</organism>
<comment type="caution">
    <text evidence="13">Lacks conserved residue(s) required for the propagation of feature annotation.</text>
</comment>
<evidence type="ECO:0000256" key="2">
    <source>
        <dbReference type="ARBA" id="ARBA00004496"/>
    </source>
</evidence>
<evidence type="ECO:0000313" key="15">
    <source>
        <dbReference type="EMBL" id="QJR36149.1"/>
    </source>
</evidence>
<accession>A0A6M4IQV0</accession>
<keyword evidence="5" id="KW-0698">rRNA processing</keyword>
<dbReference type="RefSeq" id="WP_171225584.1">
    <property type="nucleotide sequence ID" value="NZ_CP053085.1"/>
</dbReference>
<dbReference type="Proteomes" id="UP000500938">
    <property type="component" value="Chromosome"/>
</dbReference>
<dbReference type="GO" id="GO:0008649">
    <property type="term" value="F:rRNA methyltransferase activity"/>
    <property type="evidence" value="ECO:0007669"/>
    <property type="project" value="InterPro"/>
</dbReference>
<keyword evidence="9 13" id="KW-0694">RNA-binding</keyword>
<evidence type="ECO:0000256" key="7">
    <source>
        <dbReference type="ARBA" id="ARBA00022679"/>
    </source>
</evidence>
<proteinExistence type="inferred from homology"/>
<protein>
    <recommendedName>
        <fullName evidence="3">16S rRNA (cytosine(967)-C(5))-methyltransferase</fullName>
        <ecNumber evidence="3">2.1.1.176</ecNumber>
    </recommendedName>
    <alternativeName>
        <fullName evidence="10">16S rRNA m5C967 methyltransferase</fullName>
    </alternativeName>
    <alternativeName>
        <fullName evidence="11">rRNA (cytosine-C(5)-)-methyltransferase RsmB</fullName>
    </alternativeName>
</protein>
<dbReference type="InterPro" id="IPR023267">
    <property type="entry name" value="RCMT"/>
</dbReference>
<dbReference type="Gene3D" id="1.10.940.10">
    <property type="entry name" value="NusB-like"/>
    <property type="match status" value="1"/>
</dbReference>
<keyword evidence="4" id="KW-0963">Cytoplasm</keyword>
<sequence length="448" mass="48887">MMAVVNTKKPHNMLGITESRASAAMVLADLRNGAMLDAAFERYVAPLDARDRRWVQELLWGMLRTRNRLDAILAERVRGGIAKIDVDVADLLRLGAYQLLSMGSVPAYAAIGQTVELTKRRHGIGASKLVNAVLRRIDRERETIEPPVPGEPLEALAQQYSHPRWVISRWVDRWGMDATERLLAVNNEPASITVRPYGVDREQLDGMLTGAGVTTHDVPLVPDSIRLGPGVALTELGAFKQGAFFVQDPAATLVAKYAYVPEGGVVVDLCAAPGGKALELSRRARLVFAADAKMARVERMLTGFGRLDATNLIPIVCDARHPAIGEADVVVIDVPCTGTGTFRRHPDARWRLRVSDFAVLPALQREILLAAASMVKAGGLLVYSTCSLELEENDDQIESFLATHREFTLEPPPPGTVPEDVLDNGLLRVLPQQHGTDGAFAARLRRAV</sequence>
<feature type="binding site" evidence="13">
    <location>
        <position position="291"/>
    </location>
    <ligand>
        <name>S-adenosyl-L-methionine</name>
        <dbReference type="ChEBI" id="CHEBI:59789"/>
    </ligand>
</feature>
<dbReference type="Gene3D" id="3.40.50.150">
    <property type="entry name" value="Vaccinia Virus protein VP39"/>
    <property type="match status" value="1"/>
</dbReference>
<feature type="domain" description="SAM-dependent MTase RsmB/NOP-type" evidence="14">
    <location>
        <begin position="180"/>
        <end position="447"/>
    </location>
</feature>
<name>A0A6M4IQV0_9BACT</name>
<dbReference type="PRINTS" id="PR02008">
    <property type="entry name" value="RCMTFAMILY"/>
</dbReference>
<dbReference type="Pfam" id="PF01189">
    <property type="entry name" value="Methyltr_RsmB-F"/>
    <property type="match status" value="1"/>
</dbReference>
<dbReference type="InterPro" id="IPR001678">
    <property type="entry name" value="MeTrfase_RsmB-F_NOP2_dom"/>
</dbReference>
<dbReference type="NCBIfam" id="TIGR00563">
    <property type="entry name" value="rsmB"/>
    <property type="match status" value="1"/>
</dbReference>
<dbReference type="InterPro" id="IPR049560">
    <property type="entry name" value="MeTrfase_RsmB-F_NOP2_cat"/>
</dbReference>
<comment type="catalytic activity">
    <reaction evidence="12">
        <text>cytidine(967) in 16S rRNA + S-adenosyl-L-methionine = 5-methylcytidine(967) in 16S rRNA + S-adenosyl-L-homocysteine + H(+)</text>
        <dbReference type="Rhea" id="RHEA:42748"/>
        <dbReference type="Rhea" id="RHEA-COMP:10219"/>
        <dbReference type="Rhea" id="RHEA-COMP:10220"/>
        <dbReference type="ChEBI" id="CHEBI:15378"/>
        <dbReference type="ChEBI" id="CHEBI:57856"/>
        <dbReference type="ChEBI" id="CHEBI:59789"/>
        <dbReference type="ChEBI" id="CHEBI:74483"/>
        <dbReference type="ChEBI" id="CHEBI:82748"/>
        <dbReference type="EC" id="2.1.1.176"/>
    </reaction>
</comment>
<evidence type="ECO:0000256" key="13">
    <source>
        <dbReference type="PROSITE-ProRule" id="PRU01023"/>
    </source>
</evidence>
<evidence type="ECO:0000256" key="1">
    <source>
        <dbReference type="ARBA" id="ARBA00002724"/>
    </source>
</evidence>